<dbReference type="InterPro" id="IPR045305">
    <property type="entry name" value="RRM2_I_PABPs"/>
</dbReference>
<evidence type="ECO:0000256" key="8">
    <source>
        <dbReference type="SAM" id="MobiDB-lite"/>
    </source>
</evidence>
<keyword evidence="3" id="KW-0963">Cytoplasm</keyword>
<keyword evidence="6" id="KW-0539">Nucleus</keyword>
<evidence type="ECO:0000259" key="9">
    <source>
        <dbReference type="PROSITE" id="PS50102"/>
    </source>
</evidence>
<dbReference type="GO" id="GO:0005634">
    <property type="term" value="C:nucleus"/>
    <property type="evidence" value="ECO:0007669"/>
    <property type="project" value="UniProtKB-SubCell"/>
</dbReference>
<dbReference type="FunFam" id="3.30.70.330:FF:000651">
    <property type="entry name" value="Poly(A) binding protein cytoplasmic 1 like"/>
    <property type="match status" value="1"/>
</dbReference>
<dbReference type="CDD" id="cd12379">
    <property type="entry name" value="RRM2_I_PABPs"/>
    <property type="match status" value="1"/>
</dbReference>
<feature type="region of interest" description="Disordered" evidence="8">
    <location>
        <begin position="243"/>
        <end position="320"/>
    </location>
</feature>
<dbReference type="GO" id="GO:0003723">
    <property type="term" value="F:RNA binding"/>
    <property type="evidence" value="ECO:0007669"/>
    <property type="project" value="UniProtKB-UniRule"/>
</dbReference>
<proteinExistence type="predicted"/>
<reference evidence="10" key="3">
    <citation type="submission" date="2023-05" db="EMBL/GenBank/DDBJ databases">
        <authorList>
            <person name="Smith C.H."/>
        </authorList>
    </citation>
    <scope>NUCLEOTIDE SEQUENCE</scope>
    <source>
        <strain evidence="10">CHS0354</strain>
        <tissue evidence="10">Mantle</tissue>
    </source>
</reference>
<dbReference type="FunFam" id="3.30.70.330:FF:000003">
    <property type="entry name" value="Polyadenylate-binding protein"/>
    <property type="match status" value="1"/>
</dbReference>
<dbReference type="PROSITE" id="PS50102">
    <property type="entry name" value="RRM"/>
    <property type="match status" value="2"/>
</dbReference>
<dbReference type="SUPFAM" id="SSF54928">
    <property type="entry name" value="RNA-binding domain, RBD"/>
    <property type="match status" value="2"/>
</dbReference>
<keyword evidence="4" id="KW-0677">Repeat</keyword>
<evidence type="ECO:0000256" key="7">
    <source>
        <dbReference type="PROSITE-ProRule" id="PRU00176"/>
    </source>
</evidence>
<feature type="compositionally biased region" description="Polar residues" evidence="8">
    <location>
        <begin position="246"/>
        <end position="259"/>
    </location>
</feature>
<dbReference type="InterPro" id="IPR012677">
    <property type="entry name" value="Nucleotide-bd_a/b_plait_sf"/>
</dbReference>
<organism evidence="10 11">
    <name type="scientific">Potamilus streckersoni</name>
    <dbReference type="NCBI Taxonomy" id="2493646"/>
    <lineage>
        <taxon>Eukaryota</taxon>
        <taxon>Metazoa</taxon>
        <taxon>Spiralia</taxon>
        <taxon>Lophotrochozoa</taxon>
        <taxon>Mollusca</taxon>
        <taxon>Bivalvia</taxon>
        <taxon>Autobranchia</taxon>
        <taxon>Heteroconchia</taxon>
        <taxon>Palaeoheterodonta</taxon>
        <taxon>Unionida</taxon>
        <taxon>Unionoidea</taxon>
        <taxon>Unionidae</taxon>
        <taxon>Ambleminae</taxon>
        <taxon>Lampsilini</taxon>
        <taxon>Potamilus</taxon>
    </lineage>
</organism>
<gene>
    <name evidence="10" type="ORF">CHS0354_036091</name>
</gene>
<evidence type="ECO:0000313" key="10">
    <source>
        <dbReference type="EMBL" id="KAK3600533.1"/>
    </source>
</evidence>
<comment type="subcellular location">
    <subcellularLocation>
        <location evidence="2">Cytoplasm</location>
    </subcellularLocation>
    <subcellularLocation>
        <location evidence="1">Nucleus</location>
    </subcellularLocation>
</comment>
<keyword evidence="11" id="KW-1185">Reference proteome</keyword>
<evidence type="ECO:0000256" key="2">
    <source>
        <dbReference type="ARBA" id="ARBA00004496"/>
    </source>
</evidence>
<sequence length="320" mass="36703">MWSQRDPSLRKSGIGNVFNKNLDKSIDNKALYDTFSAFGNILSCQIVCDEHGSRGYGFVYFETEEAARNAIEKVNGMLLNGKKVFVGRFMNRRERMEMMGNKVKKFNNVYLRNLSEDVDDNGLRDMFEPYGKIISTKVMTTFDGKRRGFGFVSFEEPESAERAVEEMNGKELRGKVLFASQSQKKTVRQAELKEKFERIKMERINHYQGVNLYVKNLDDVIDDERLRKEFSLFGNITSARLHEPVRSTSPPQRSQMATQRSSSPMYPLSPSPPSFLRSLTPPPRSPTECFRPITPPQPGTSGLSRQLDMEETTWDLNGKF</sequence>
<evidence type="ECO:0000256" key="5">
    <source>
        <dbReference type="ARBA" id="ARBA00022884"/>
    </source>
</evidence>
<dbReference type="SMART" id="SM00360">
    <property type="entry name" value="RRM"/>
    <property type="match status" value="2"/>
</dbReference>
<feature type="domain" description="RRM" evidence="9">
    <location>
        <begin position="107"/>
        <end position="184"/>
    </location>
</feature>
<dbReference type="Gene3D" id="3.30.70.330">
    <property type="match status" value="3"/>
</dbReference>
<dbReference type="InterPro" id="IPR035979">
    <property type="entry name" value="RBD_domain_sf"/>
</dbReference>
<dbReference type="AlphaFoldDB" id="A0AAE0SZN0"/>
<protein>
    <recommendedName>
        <fullName evidence="9">RRM domain-containing protein</fullName>
    </recommendedName>
</protein>
<feature type="domain" description="RRM" evidence="9">
    <location>
        <begin position="15"/>
        <end position="91"/>
    </location>
</feature>
<dbReference type="CDD" id="cd12380">
    <property type="entry name" value="RRM3_I_PABPs"/>
    <property type="match status" value="1"/>
</dbReference>
<evidence type="ECO:0000256" key="6">
    <source>
        <dbReference type="ARBA" id="ARBA00023242"/>
    </source>
</evidence>
<name>A0AAE0SZN0_9BIVA</name>
<dbReference type="InterPro" id="IPR003954">
    <property type="entry name" value="RRM_euk-type"/>
</dbReference>
<evidence type="ECO:0000256" key="3">
    <source>
        <dbReference type="ARBA" id="ARBA00022490"/>
    </source>
</evidence>
<dbReference type="EMBL" id="JAEAOA010002117">
    <property type="protein sequence ID" value="KAK3600533.1"/>
    <property type="molecule type" value="Genomic_DNA"/>
</dbReference>
<reference evidence="10" key="2">
    <citation type="journal article" date="2021" name="Genome Biol. Evol.">
        <title>Developing a high-quality reference genome for a parasitic bivalve with doubly uniparental inheritance (Bivalvia: Unionida).</title>
        <authorList>
            <person name="Smith C.H."/>
        </authorList>
    </citation>
    <scope>NUCLEOTIDE SEQUENCE</scope>
    <source>
        <strain evidence="10">CHS0354</strain>
        <tissue evidence="10">Mantle</tissue>
    </source>
</reference>
<reference evidence="10" key="1">
    <citation type="journal article" date="2021" name="Genome Biol. Evol.">
        <title>A High-Quality Reference Genome for a Parasitic Bivalve with Doubly Uniparental Inheritance (Bivalvia: Unionida).</title>
        <authorList>
            <person name="Smith C.H."/>
        </authorList>
    </citation>
    <scope>NUCLEOTIDE SEQUENCE</scope>
    <source>
        <strain evidence="10">CHS0354</strain>
    </source>
</reference>
<comment type="caution">
    <text evidence="10">The sequence shown here is derived from an EMBL/GenBank/DDBJ whole genome shotgun (WGS) entry which is preliminary data.</text>
</comment>
<evidence type="ECO:0000256" key="4">
    <source>
        <dbReference type="ARBA" id="ARBA00022737"/>
    </source>
</evidence>
<dbReference type="Proteomes" id="UP001195483">
    <property type="component" value="Unassembled WGS sequence"/>
</dbReference>
<dbReference type="PANTHER" id="PTHR24012">
    <property type="entry name" value="RNA BINDING PROTEIN"/>
    <property type="match status" value="1"/>
</dbReference>
<evidence type="ECO:0000256" key="1">
    <source>
        <dbReference type="ARBA" id="ARBA00004123"/>
    </source>
</evidence>
<dbReference type="InterPro" id="IPR000504">
    <property type="entry name" value="RRM_dom"/>
</dbReference>
<dbReference type="SMART" id="SM00361">
    <property type="entry name" value="RRM_1"/>
    <property type="match status" value="2"/>
</dbReference>
<evidence type="ECO:0000313" key="11">
    <source>
        <dbReference type="Proteomes" id="UP001195483"/>
    </source>
</evidence>
<dbReference type="Pfam" id="PF00076">
    <property type="entry name" value="RRM_1"/>
    <property type="match status" value="2"/>
</dbReference>
<accession>A0AAE0SZN0</accession>
<keyword evidence="5 7" id="KW-0694">RNA-binding</keyword>
<dbReference type="GO" id="GO:0005737">
    <property type="term" value="C:cytoplasm"/>
    <property type="evidence" value="ECO:0007669"/>
    <property type="project" value="UniProtKB-SubCell"/>
</dbReference>